<feature type="compositionally biased region" description="Basic and acidic residues" evidence="1">
    <location>
        <begin position="120"/>
        <end position="136"/>
    </location>
</feature>
<accession>A0ABU2JUR6</accession>
<evidence type="ECO:0000313" key="4">
    <source>
        <dbReference type="Proteomes" id="UP001183410"/>
    </source>
</evidence>
<dbReference type="Gene3D" id="3.10.310.40">
    <property type="match status" value="1"/>
</dbReference>
<feature type="region of interest" description="Disordered" evidence="1">
    <location>
        <begin position="92"/>
        <end position="171"/>
    </location>
</feature>
<evidence type="ECO:0000259" key="2">
    <source>
        <dbReference type="Pfam" id="PF02272"/>
    </source>
</evidence>
<protein>
    <submittedName>
        <fullName evidence="3">DHHA1 domain-containing protein</fullName>
    </submittedName>
</protein>
<proteinExistence type="predicted"/>
<sequence length="171" mass="17551">MTHLPDRPAIVVPALEHSGKALLVAPISSHLLGRGVQAAQVITRAAKTVGGGGGGTGALASAGGRRPEHLTHALTAATEDATALLGNRQRQWLRGPAQTPLGGPVSPVPGSQDGVHPSRTGRDRRPCRRPGRDRPRMGTQGHWANGCGARLPSVGEVSRVGNGPQPGRGRA</sequence>
<evidence type="ECO:0000256" key="1">
    <source>
        <dbReference type="SAM" id="MobiDB-lite"/>
    </source>
</evidence>
<gene>
    <name evidence="3" type="ORF">RM844_20795</name>
</gene>
<dbReference type="EMBL" id="JAVREO010000012">
    <property type="protein sequence ID" value="MDT0268728.1"/>
    <property type="molecule type" value="Genomic_DNA"/>
</dbReference>
<feature type="domain" description="DHHA1" evidence="2">
    <location>
        <begin position="8"/>
        <end position="79"/>
    </location>
</feature>
<name>A0ABU2JUR6_9ACTN</name>
<reference evidence="4" key="1">
    <citation type="submission" date="2023-07" db="EMBL/GenBank/DDBJ databases">
        <title>30 novel species of actinomycetes from the DSMZ collection.</title>
        <authorList>
            <person name="Nouioui I."/>
        </authorList>
    </citation>
    <scope>NUCLEOTIDE SEQUENCE [LARGE SCALE GENOMIC DNA]</scope>
    <source>
        <strain evidence="4">DSM 44915</strain>
    </source>
</reference>
<dbReference type="RefSeq" id="WP_311668868.1">
    <property type="nucleotide sequence ID" value="NZ_JAVREO010000012.1"/>
</dbReference>
<feature type="compositionally biased region" description="Low complexity" evidence="1">
    <location>
        <begin position="102"/>
        <end position="111"/>
    </location>
</feature>
<evidence type="ECO:0000313" key="3">
    <source>
        <dbReference type="EMBL" id="MDT0268728.1"/>
    </source>
</evidence>
<dbReference type="InterPro" id="IPR003156">
    <property type="entry name" value="DHHA1_dom"/>
</dbReference>
<dbReference type="Pfam" id="PF02272">
    <property type="entry name" value="DHHA1"/>
    <property type="match status" value="1"/>
</dbReference>
<comment type="caution">
    <text evidence="3">The sequence shown here is derived from an EMBL/GenBank/DDBJ whole genome shotgun (WGS) entry which is preliminary data.</text>
</comment>
<keyword evidence="4" id="KW-1185">Reference proteome</keyword>
<organism evidence="3 4">
    <name type="scientific">Streptomyces chisholmiae</name>
    <dbReference type="NCBI Taxonomy" id="3075540"/>
    <lineage>
        <taxon>Bacteria</taxon>
        <taxon>Bacillati</taxon>
        <taxon>Actinomycetota</taxon>
        <taxon>Actinomycetes</taxon>
        <taxon>Kitasatosporales</taxon>
        <taxon>Streptomycetaceae</taxon>
        <taxon>Streptomyces</taxon>
    </lineage>
</organism>
<dbReference type="Proteomes" id="UP001183410">
    <property type="component" value="Unassembled WGS sequence"/>
</dbReference>